<proteinExistence type="predicted"/>
<dbReference type="AlphaFoldDB" id="A0A670ZPY9"/>
<dbReference type="Gene3D" id="3.30.420.10">
    <property type="entry name" value="Ribonuclease H-like superfamily/Ribonuclease H"/>
    <property type="match status" value="1"/>
</dbReference>
<evidence type="ECO:0008006" key="3">
    <source>
        <dbReference type="Google" id="ProtNLM"/>
    </source>
</evidence>
<dbReference type="InterPro" id="IPR036397">
    <property type="entry name" value="RNaseH_sf"/>
</dbReference>
<protein>
    <recommendedName>
        <fullName evidence="3">Tc1-like transposase DDE domain-containing protein</fullName>
    </recommendedName>
</protein>
<accession>A0A670ZPY9</accession>
<evidence type="ECO:0000313" key="1">
    <source>
        <dbReference type="Ensembl" id="ENSPTXP00000024795.1"/>
    </source>
</evidence>
<dbReference type="Ensembl" id="ENSPTXT00000025562.1">
    <property type="protein sequence ID" value="ENSPTXP00000024795.1"/>
    <property type="gene ID" value="ENSPTXG00000017293.1"/>
</dbReference>
<dbReference type="GeneTree" id="ENSGT00980000198977"/>
<reference evidence="1" key="2">
    <citation type="submission" date="2025-09" db="UniProtKB">
        <authorList>
            <consortium name="Ensembl"/>
        </authorList>
    </citation>
    <scope>IDENTIFICATION</scope>
</reference>
<evidence type="ECO:0000313" key="2">
    <source>
        <dbReference type="Proteomes" id="UP000472273"/>
    </source>
</evidence>
<keyword evidence="2" id="KW-1185">Reference proteome</keyword>
<name>A0A670ZPY9_PSETE</name>
<sequence>NILYKIIHSLHVLGRGSLTVIRYGDEILRSLVKPYAGTVGPGFLLMHNNARPHVAGVCQQFLQDEGIDTMDWPIHSSDLNPIDVHCNVLPANEYFSFNQNSTRAHNRYKLKVNRTKLDCKKYNFSNRVVNVWNTLPWFLPQTPKTLTIDCLLLTSPPS</sequence>
<dbReference type="Proteomes" id="UP000472273">
    <property type="component" value="Unplaced"/>
</dbReference>
<reference evidence="1" key="1">
    <citation type="submission" date="2025-08" db="UniProtKB">
        <authorList>
            <consortium name="Ensembl"/>
        </authorList>
    </citation>
    <scope>IDENTIFICATION</scope>
</reference>
<dbReference type="GO" id="GO:0003676">
    <property type="term" value="F:nucleic acid binding"/>
    <property type="evidence" value="ECO:0007669"/>
    <property type="project" value="InterPro"/>
</dbReference>
<organism evidence="1 2">
    <name type="scientific">Pseudonaja textilis</name>
    <name type="common">Eastern brown snake</name>
    <dbReference type="NCBI Taxonomy" id="8673"/>
    <lineage>
        <taxon>Eukaryota</taxon>
        <taxon>Metazoa</taxon>
        <taxon>Chordata</taxon>
        <taxon>Craniata</taxon>
        <taxon>Vertebrata</taxon>
        <taxon>Euteleostomi</taxon>
        <taxon>Lepidosauria</taxon>
        <taxon>Squamata</taxon>
        <taxon>Bifurcata</taxon>
        <taxon>Unidentata</taxon>
        <taxon>Episquamata</taxon>
        <taxon>Toxicofera</taxon>
        <taxon>Serpentes</taxon>
        <taxon>Colubroidea</taxon>
        <taxon>Elapidae</taxon>
        <taxon>Hydrophiinae</taxon>
        <taxon>Pseudonaja</taxon>
    </lineage>
</organism>